<sequence length="439" mass="48757">MQEDRISEDLSFCLGSHLVGELQARRPSQRLGQGKLMVGIAYNGIQVSWRDSGESLLPAARTLRSSGAPPRPGEGQPPWGRGLRSKLKDIVTGTVKAQKRTSLHGHMGYELQQRKHCHGTSASFEAVACAHARVAGTEPEACGPRCLALLSSDLEEILRSGPKGDATSGRLSFQEEVAAASLCFRLLLFRHQMQKSGDNFGKNLPMKFLQEFAFLWEMSHFLNWQHLLESGWPVFGLFRLVAQHWPRSGTAGDETVRRTHRGNATASVCDGPSSKLRSSLEAMGSDIDGEGLRVPGVGEPKECGWQEIAAILHLESESLGKLLMTAWLIYNANSYRYHMYNGKSFAPLEDMPFYEMVLHRSWEQSLLGLTGDASQGQRGTVETAAQLLQSRWDPWDLLSSLEVLHLHRSWRLFKEILPVQPVIVEAGANDGIHEAIWLQ</sequence>
<evidence type="ECO:0000313" key="2">
    <source>
        <dbReference type="EMBL" id="CAE7176095.1"/>
    </source>
</evidence>
<keyword evidence="3" id="KW-1185">Reference proteome</keyword>
<dbReference type="Proteomes" id="UP000601435">
    <property type="component" value="Unassembled WGS sequence"/>
</dbReference>
<evidence type="ECO:0000313" key="3">
    <source>
        <dbReference type="Proteomes" id="UP000601435"/>
    </source>
</evidence>
<reference evidence="2" key="1">
    <citation type="submission" date="2021-02" db="EMBL/GenBank/DDBJ databases">
        <authorList>
            <person name="Dougan E. K."/>
            <person name="Rhodes N."/>
            <person name="Thang M."/>
            <person name="Chan C."/>
        </authorList>
    </citation>
    <scope>NUCLEOTIDE SEQUENCE</scope>
</reference>
<feature type="non-terminal residue" evidence="2">
    <location>
        <position position="439"/>
    </location>
</feature>
<accession>A0A812IYW9</accession>
<dbReference type="EMBL" id="CAJNJA010003770">
    <property type="protein sequence ID" value="CAE7176095.1"/>
    <property type="molecule type" value="Genomic_DNA"/>
</dbReference>
<proteinExistence type="predicted"/>
<protein>
    <submittedName>
        <fullName evidence="2">Uncharacterized protein</fullName>
    </submittedName>
</protein>
<feature type="region of interest" description="Disordered" evidence="1">
    <location>
        <begin position="62"/>
        <end position="83"/>
    </location>
</feature>
<dbReference type="AlphaFoldDB" id="A0A812IYW9"/>
<name>A0A812IYW9_9DINO</name>
<comment type="caution">
    <text evidence="2">The sequence shown here is derived from an EMBL/GenBank/DDBJ whole genome shotgun (WGS) entry which is preliminary data.</text>
</comment>
<dbReference type="OrthoDB" id="411761at2759"/>
<evidence type="ECO:0000256" key="1">
    <source>
        <dbReference type="SAM" id="MobiDB-lite"/>
    </source>
</evidence>
<gene>
    <name evidence="2" type="ORF">SNEC2469_LOCUS602</name>
</gene>
<organism evidence="2 3">
    <name type="scientific">Symbiodinium necroappetens</name>
    <dbReference type="NCBI Taxonomy" id="1628268"/>
    <lineage>
        <taxon>Eukaryota</taxon>
        <taxon>Sar</taxon>
        <taxon>Alveolata</taxon>
        <taxon>Dinophyceae</taxon>
        <taxon>Suessiales</taxon>
        <taxon>Symbiodiniaceae</taxon>
        <taxon>Symbiodinium</taxon>
    </lineage>
</organism>